<feature type="compositionally biased region" description="Polar residues" evidence="10">
    <location>
        <begin position="1116"/>
        <end position="1128"/>
    </location>
</feature>
<dbReference type="InterPro" id="IPR036179">
    <property type="entry name" value="Ig-like_dom_sf"/>
</dbReference>
<dbReference type="InterPro" id="IPR003599">
    <property type="entry name" value="Ig_sub"/>
</dbReference>
<dbReference type="PROSITE" id="PS50835">
    <property type="entry name" value="IG_LIKE"/>
    <property type="match status" value="4"/>
</dbReference>
<dbReference type="Pfam" id="PF13927">
    <property type="entry name" value="Ig_3"/>
    <property type="match status" value="1"/>
</dbReference>
<feature type="domain" description="Ig-like" evidence="11">
    <location>
        <begin position="95"/>
        <end position="179"/>
    </location>
</feature>
<dbReference type="Pfam" id="PF07679">
    <property type="entry name" value="I-set"/>
    <property type="match status" value="3"/>
</dbReference>
<evidence type="ECO:0000256" key="7">
    <source>
        <dbReference type="ARBA" id="ARBA00023157"/>
    </source>
</evidence>
<keyword evidence="6" id="KW-0472">Membrane</keyword>
<evidence type="ECO:0000256" key="4">
    <source>
        <dbReference type="ARBA" id="ARBA00022737"/>
    </source>
</evidence>
<dbReference type="PANTHER" id="PTHR12231">
    <property type="entry name" value="CTX-RELATED TYPE I TRANSMEMBRANE PROTEIN"/>
    <property type="match status" value="1"/>
</dbReference>
<evidence type="ECO:0008006" key="15">
    <source>
        <dbReference type="Google" id="ProtNLM"/>
    </source>
</evidence>
<dbReference type="CDD" id="cd00063">
    <property type="entry name" value="FN3"/>
    <property type="match status" value="2"/>
</dbReference>
<dbReference type="InterPro" id="IPR036116">
    <property type="entry name" value="FN3_sf"/>
</dbReference>
<dbReference type="FunFam" id="2.60.40.10:FF:000189">
    <property type="entry name" value="Neogenin isoform 3"/>
    <property type="match status" value="1"/>
</dbReference>
<dbReference type="PROSITE" id="PS50853">
    <property type="entry name" value="FN3"/>
    <property type="match status" value="2"/>
</dbReference>
<evidence type="ECO:0000256" key="5">
    <source>
        <dbReference type="ARBA" id="ARBA00022989"/>
    </source>
</evidence>
<feature type="compositionally biased region" description="Polar residues" evidence="10">
    <location>
        <begin position="830"/>
        <end position="843"/>
    </location>
</feature>
<dbReference type="InterPro" id="IPR013098">
    <property type="entry name" value="Ig_I-set"/>
</dbReference>
<feature type="compositionally biased region" description="Basic residues" evidence="10">
    <location>
        <begin position="1177"/>
        <end position="1186"/>
    </location>
</feature>
<feature type="non-terminal residue" evidence="13">
    <location>
        <position position="1"/>
    </location>
</feature>
<reference evidence="13 14" key="1">
    <citation type="journal article" date="2023" name="Sci. Data">
        <title>Genome assembly of the Korean intertidal mud-creeper Batillaria attramentaria.</title>
        <authorList>
            <person name="Patra A.K."/>
            <person name="Ho P.T."/>
            <person name="Jun S."/>
            <person name="Lee S.J."/>
            <person name="Kim Y."/>
            <person name="Won Y.J."/>
        </authorList>
    </citation>
    <scope>NUCLEOTIDE SEQUENCE [LARGE SCALE GENOMIC DNA]</scope>
    <source>
        <strain evidence="13">Wonlab-2016</strain>
    </source>
</reference>
<feature type="region of interest" description="Disordered" evidence="10">
    <location>
        <begin position="1168"/>
        <end position="1204"/>
    </location>
</feature>
<feature type="domain" description="Ig-like" evidence="11">
    <location>
        <begin position="3"/>
        <end position="90"/>
    </location>
</feature>
<comment type="subcellular location">
    <subcellularLocation>
        <location evidence="1">Membrane</location>
        <topology evidence="1">Single-pass membrane protein</topology>
    </subcellularLocation>
</comment>
<feature type="compositionally biased region" description="Polar residues" evidence="10">
    <location>
        <begin position="1195"/>
        <end position="1204"/>
    </location>
</feature>
<dbReference type="InterPro" id="IPR007110">
    <property type="entry name" value="Ig-like_dom"/>
</dbReference>
<feature type="region of interest" description="Disordered" evidence="10">
    <location>
        <begin position="729"/>
        <end position="803"/>
    </location>
</feature>
<keyword evidence="7" id="KW-1015">Disulfide bond</keyword>
<evidence type="ECO:0000259" key="11">
    <source>
        <dbReference type="PROSITE" id="PS50835"/>
    </source>
</evidence>
<organism evidence="13 14">
    <name type="scientific">Batillaria attramentaria</name>
    <dbReference type="NCBI Taxonomy" id="370345"/>
    <lineage>
        <taxon>Eukaryota</taxon>
        <taxon>Metazoa</taxon>
        <taxon>Spiralia</taxon>
        <taxon>Lophotrochozoa</taxon>
        <taxon>Mollusca</taxon>
        <taxon>Gastropoda</taxon>
        <taxon>Caenogastropoda</taxon>
        <taxon>Sorbeoconcha</taxon>
        <taxon>Cerithioidea</taxon>
        <taxon>Batillariidae</taxon>
        <taxon>Batillaria</taxon>
    </lineage>
</organism>
<feature type="domain" description="Fibronectin type-III" evidence="12">
    <location>
        <begin position="389"/>
        <end position="489"/>
    </location>
</feature>
<dbReference type="FunFam" id="2.60.40.10:FF:000008">
    <property type="entry name" value="roundabout homolog 2 isoform X2"/>
    <property type="match status" value="2"/>
</dbReference>
<dbReference type="Proteomes" id="UP001519460">
    <property type="component" value="Unassembled WGS sequence"/>
</dbReference>
<feature type="region of interest" description="Disordered" evidence="10">
    <location>
        <begin position="1054"/>
        <end position="1144"/>
    </location>
</feature>
<dbReference type="SMART" id="SM00060">
    <property type="entry name" value="FN3"/>
    <property type="match status" value="2"/>
</dbReference>
<evidence type="ECO:0000259" key="12">
    <source>
        <dbReference type="PROSITE" id="PS50853"/>
    </source>
</evidence>
<feature type="compositionally biased region" description="Polar residues" evidence="10">
    <location>
        <begin position="776"/>
        <end position="786"/>
    </location>
</feature>
<dbReference type="SMART" id="SM00409">
    <property type="entry name" value="IG"/>
    <property type="match status" value="4"/>
</dbReference>
<keyword evidence="14" id="KW-1185">Reference proteome</keyword>
<evidence type="ECO:0000256" key="6">
    <source>
        <dbReference type="ARBA" id="ARBA00023136"/>
    </source>
</evidence>
<sequence length="1351" mass="145483">LRDDFRENPQPVTVAAGETATFHCKPPRGEPEPKVLWRKNGSPINTGGRFSTTEEGDLLIASVEQTDTGDYTCLALNKGGERESAPASLTVLEKPTFRQMPDDVIAKEDETVELKCSATGDPRPTIQWQKEEGRIPFGRARQLDDGTLWIEKVQVSDDGVYVCIAENDAGTVKAVGRLTVHTMPSFLIKPTNQVVGRGRTATLQCVVTGNPPPTVFWSKGQEQHLMFPNHESGRYSVSEDGTLRIRDIQYDDEGQYVCQGLNVLGSEKATANIQVRGEDRRPPPTIIMGPQNQTLELKEVAMLPCQAKGDPPPVIRWYKDGRPLIGTDPRITILNSGTLQISDVRTSDTAVYTCKAISETGETSWKAMLTIAKQGPFHRMPKPSTFPDPPSKPVITGVTDTSVHISWQAERDLGKSPVTGYVLEYFSYELPEGWVRVPDVIQTETYTVHNLKPETSYIFTVRAQNAFGISEPSPPSEAIKIEVSSTPPENIVIHKEDNTIHIRWSPPKSDHSDDLTGYEIYCMDDDRTHNCSVTTDDTTSSVRIQNVDPERTYRIRLAARTGQGIGAWSKTFVVGPEQTNIMKEPWFLGMLISTIAVPVHKSDESRSGVVLSRDDALYSQKDPHGTLSAYNSDLTSLLDLGGTAKDMDGGGGVPQGMYSIANSGGTLMPQMKTFYQKPSSTPVSVAPYATTTLINTCGSMGGNSNLGKPIQAACMDATFRPINHAYVHSSASGSGDSCPKPDMRSSDSNTDNSRPNTGHYGYGCQHDHIDGLISPGSDSGSLTTDENGMPIRRPHKGGKQVCPMPGKQPLVNWAELLPPPPEHPPPSEMGSPNDSPMNSLQRQNHPDQRCAENRSPISPVSKISACSCPVPHEPMVQNLRGMPCYSDTEYAGGPPHGPRYPDYRPYSPKQLSMRTQSPMGVIPGGGGVRVGAGAPGMRACHMCPPPAYMSGGEGGTCPHHHYYSDLDYHGQRGGPYSMSAAPASLHGYRMPPLEGGMGAGDPRLHASDTEGHQRHMHMYAGAPGGVPGMGEGPLMDRACQSSLPSLANECIHSPGYRSSRNGDSPVSEGLPDYAGESDLEANRTTDCPTPESSVNGEADGSISGSMLADWSGLGSSGDSAVVDTSSEVKSSEDDDNGESSDSSFITDADFASAVARAAELSGMTVVGTTVTDPKNNAGKKYRKHRSTASAVRPTSPYSTDSNFSAVIHRPYPKSERKKQLQEQARKYGGRPCGEQIEGDFDNGSSHYGSCGYARAGYGLAPVRQGSIPSGSGSGEDMGGLRSGIVDAHGQVLVPESKPGCMQSSYLHGDQLELKSEGSFSRGSKSLFLKSVPVQCPFSRHDSKSESVLTNM</sequence>
<dbReference type="InterPro" id="IPR013106">
    <property type="entry name" value="Ig_V-set"/>
</dbReference>
<dbReference type="SUPFAM" id="SSF49265">
    <property type="entry name" value="Fibronectin type III"/>
    <property type="match status" value="1"/>
</dbReference>
<feature type="domain" description="Ig-like" evidence="11">
    <location>
        <begin position="284"/>
        <end position="370"/>
    </location>
</feature>
<keyword evidence="9" id="KW-0393">Immunoglobulin domain</keyword>
<evidence type="ECO:0000313" key="13">
    <source>
        <dbReference type="EMBL" id="KAK7495446.1"/>
    </source>
</evidence>
<keyword evidence="4" id="KW-0677">Repeat</keyword>
<keyword evidence="5" id="KW-1133">Transmembrane helix</keyword>
<comment type="caution">
    <text evidence="13">The sequence shown here is derived from an EMBL/GenBank/DDBJ whole genome shotgun (WGS) entry which is preliminary data.</text>
</comment>
<dbReference type="SMART" id="SM00408">
    <property type="entry name" value="IGc2"/>
    <property type="match status" value="4"/>
</dbReference>
<dbReference type="GO" id="GO:0016020">
    <property type="term" value="C:membrane"/>
    <property type="evidence" value="ECO:0007669"/>
    <property type="project" value="UniProtKB-SubCell"/>
</dbReference>
<evidence type="ECO:0000256" key="9">
    <source>
        <dbReference type="ARBA" id="ARBA00023319"/>
    </source>
</evidence>
<feature type="compositionally biased region" description="Polar residues" evidence="10">
    <location>
        <begin position="1082"/>
        <end position="1095"/>
    </location>
</feature>
<dbReference type="InterPro" id="IPR051170">
    <property type="entry name" value="Neural/epithelial_adhesion"/>
</dbReference>
<evidence type="ECO:0000256" key="2">
    <source>
        <dbReference type="ARBA" id="ARBA00022692"/>
    </source>
</evidence>
<keyword evidence="3" id="KW-0732">Signal</keyword>
<name>A0ABD0L7A0_9CAEN</name>
<dbReference type="InterPro" id="IPR003598">
    <property type="entry name" value="Ig_sub2"/>
</dbReference>
<dbReference type="SMART" id="SM00406">
    <property type="entry name" value="IGv"/>
    <property type="match status" value="3"/>
</dbReference>
<feature type="region of interest" description="Disordered" evidence="10">
    <location>
        <begin position="22"/>
        <end position="48"/>
    </location>
</feature>
<accession>A0ABD0L7A0</accession>
<feature type="domain" description="Fibronectin type-III" evidence="12">
    <location>
        <begin position="490"/>
        <end position="579"/>
    </location>
</feature>
<evidence type="ECO:0000256" key="10">
    <source>
        <dbReference type="SAM" id="MobiDB-lite"/>
    </source>
</evidence>
<dbReference type="EMBL" id="JACVVK020000075">
    <property type="protein sequence ID" value="KAK7495446.1"/>
    <property type="molecule type" value="Genomic_DNA"/>
</dbReference>
<feature type="domain" description="Ig-like" evidence="11">
    <location>
        <begin position="184"/>
        <end position="274"/>
    </location>
</feature>
<dbReference type="PANTHER" id="PTHR12231:SF246">
    <property type="entry name" value="ROUNDABOUT 1, ISOFORM A-RELATED"/>
    <property type="match status" value="1"/>
</dbReference>
<evidence type="ECO:0000256" key="3">
    <source>
        <dbReference type="ARBA" id="ARBA00022729"/>
    </source>
</evidence>
<dbReference type="GO" id="GO:0007399">
    <property type="term" value="P:nervous system development"/>
    <property type="evidence" value="ECO:0007669"/>
    <property type="project" value="UniProtKB-ARBA"/>
</dbReference>
<feature type="region of interest" description="Disordered" evidence="10">
    <location>
        <begin position="815"/>
        <end position="856"/>
    </location>
</feature>
<evidence type="ECO:0000256" key="1">
    <source>
        <dbReference type="ARBA" id="ARBA00004167"/>
    </source>
</evidence>
<gene>
    <name evidence="13" type="ORF">BaRGS_00013385</name>
</gene>
<evidence type="ECO:0000256" key="8">
    <source>
        <dbReference type="ARBA" id="ARBA00023180"/>
    </source>
</evidence>
<feature type="compositionally biased region" description="Pro residues" evidence="10">
    <location>
        <begin position="817"/>
        <end position="827"/>
    </location>
</feature>
<dbReference type="Gene3D" id="2.60.40.10">
    <property type="entry name" value="Immunoglobulins"/>
    <property type="match status" value="6"/>
</dbReference>
<proteinExistence type="predicted"/>
<evidence type="ECO:0000313" key="14">
    <source>
        <dbReference type="Proteomes" id="UP001519460"/>
    </source>
</evidence>
<dbReference type="InterPro" id="IPR003961">
    <property type="entry name" value="FN3_dom"/>
</dbReference>
<feature type="compositionally biased region" description="Polar residues" evidence="10">
    <location>
        <begin position="746"/>
        <end position="756"/>
    </location>
</feature>
<protein>
    <recommendedName>
        <fullName evidence="15">Roundabout</fullName>
    </recommendedName>
</protein>
<keyword evidence="8" id="KW-0325">Glycoprotein</keyword>
<keyword evidence="2" id="KW-0812">Transmembrane</keyword>
<dbReference type="FunFam" id="2.60.40.10:FF:000004">
    <property type="entry name" value="DCC isoform 1"/>
    <property type="match status" value="1"/>
</dbReference>
<dbReference type="InterPro" id="IPR013783">
    <property type="entry name" value="Ig-like_fold"/>
</dbReference>
<dbReference type="SUPFAM" id="SSF48726">
    <property type="entry name" value="Immunoglobulin"/>
    <property type="match status" value="4"/>
</dbReference>
<dbReference type="Pfam" id="PF00041">
    <property type="entry name" value="fn3"/>
    <property type="match status" value="2"/>
</dbReference>